<evidence type="ECO:0000256" key="1">
    <source>
        <dbReference type="ARBA" id="ARBA00005098"/>
    </source>
</evidence>
<proteinExistence type="inferred from homology"/>
<feature type="binding site" evidence="9">
    <location>
        <position position="306"/>
    </location>
    <ligand>
        <name>Mn(2+)</name>
        <dbReference type="ChEBI" id="CHEBI:29035"/>
        <label>1</label>
    </ligand>
</feature>
<evidence type="ECO:0000256" key="10">
    <source>
        <dbReference type="PROSITE-ProRule" id="PRU00742"/>
    </source>
</evidence>
<protein>
    <recommendedName>
        <fullName evidence="3 12">Arginase</fullName>
        <ecNumber evidence="2 12">3.5.3.1</ecNumber>
    </recommendedName>
</protein>
<evidence type="ECO:0000256" key="12">
    <source>
        <dbReference type="RuleBase" id="RU361159"/>
    </source>
</evidence>
<dbReference type="EC" id="3.5.3.1" evidence="2 12"/>
<evidence type="ECO:0000256" key="3">
    <source>
        <dbReference type="ARBA" id="ARBA00018123"/>
    </source>
</evidence>
<dbReference type="GO" id="GO:0030145">
    <property type="term" value="F:manganese ion binding"/>
    <property type="evidence" value="ECO:0007669"/>
    <property type="project" value="TreeGrafter"/>
</dbReference>
<dbReference type="PRINTS" id="PR00116">
    <property type="entry name" value="ARGINASE"/>
</dbReference>
<dbReference type="SUPFAM" id="SSF52768">
    <property type="entry name" value="Arginase/deacetylase"/>
    <property type="match status" value="1"/>
</dbReference>
<evidence type="ECO:0000313" key="14">
    <source>
        <dbReference type="Proteomes" id="UP001214415"/>
    </source>
</evidence>
<dbReference type="NCBIfam" id="TIGR01229">
    <property type="entry name" value="rocF_arginase"/>
    <property type="match status" value="1"/>
</dbReference>
<feature type="binding site" evidence="9">
    <location>
        <position position="193"/>
    </location>
    <ligand>
        <name>Mn(2+)</name>
        <dbReference type="ChEBI" id="CHEBI:29035"/>
        <label>1</label>
    </ligand>
</feature>
<evidence type="ECO:0000256" key="8">
    <source>
        <dbReference type="ARBA" id="ARBA00047391"/>
    </source>
</evidence>
<evidence type="ECO:0000256" key="6">
    <source>
        <dbReference type="ARBA" id="ARBA00022801"/>
    </source>
</evidence>
<comment type="similarity">
    <text evidence="10 11">Belongs to the arginase family.</text>
</comment>
<dbReference type="EMBL" id="CP119900">
    <property type="protein sequence ID" value="WFD22073.1"/>
    <property type="molecule type" value="Genomic_DNA"/>
</dbReference>
<evidence type="ECO:0000256" key="9">
    <source>
        <dbReference type="PIRSR" id="PIRSR036979-1"/>
    </source>
</evidence>
<evidence type="ECO:0000256" key="7">
    <source>
        <dbReference type="ARBA" id="ARBA00023211"/>
    </source>
</evidence>
<sequence length="380" mass="40149">MVRVERSGWRCALSSAGNAGGVSSSTTIEGGGIAGFDAAASAASTGLDDAVAPVLEPPHHQATMMRHLKSASTVLIRFPFSGGQPRKGVEHGPEALVKAGLKEQLQTLGWEVEEDASISWDSVHALLGSDPDIGKMRNPRSVSKASELLADVIEKHCKAGKLPLTIGGDHSLGTGSMIGTARAYPDVACIWIDAHADINTPLTTPSGNLHGCPVSFALALEGCVVEPYKSWIPNPSLNSPNRLVYIGLRDIDAGERKILRDLNIKAFSMHHVDKYGIGKVVEMALDHINGHTSRRDRPIHLSFDVDAMDPSVAPSTGTPVRGGLTFREGHYICEAIAETGALVAMDMVEVNPALEDHVAAENTVAVGCSLVRAALGETLL</sequence>
<dbReference type="InterPro" id="IPR020855">
    <property type="entry name" value="Ureohydrolase_Mn_BS"/>
</dbReference>
<keyword evidence="7 9" id="KW-0464">Manganese</keyword>
<evidence type="ECO:0000256" key="5">
    <source>
        <dbReference type="ARBA" id="ARBA00022723"/>
    </source>
</evidence>
<dbReference type="FunFam" id="3.40.800.10:FF:000012">
    <property type="entry name" value="Arginase"/>
    <property type="match status" value="1"/>
</dbReference>
<dbReference type="GO" id="GO:0004053">
    <property type="term" value="F:arginase activity"/>
    <property type="evidence" value="ECO:0007669"/>
    <property type="project" value="UniProtKB-EC"/>
</dbReference>
<feature type="binding site" evidence="9">
    <location>
        <position position="197"/>
    </location>
    <ligand>
        <name>Mn(2+)</name>
        <dbReference type="ChEBI" id="CHEBI:29035"/>
        <label>1</label>
    </ligand>
</feature>
<dbReference type="PIRSF" id="PIRSF036979">
    <property type="entry name" value="Arginase"/>
    <property type="match status" value="1"/>
</dbReference>
<dbReference type="InterPro" id="IPR006035">
    <property type="entry name" value="Ureohydrolase"/>
</dbReference>
<dbReference type="Gene3D" id="3.40.800.10">
    <property type="entry name" value="Ureohydrolase domain"/>
    <property type="match status" value="1"/>
</dbReference>
<keyword evidence="14" id="KW-1185">Reference proteome</keyword>
<comment type="pathway">
    <text evidence="1">Nitrogen metabolism; urea cycle; L-ornithine and urea from L-arginine: step 1/1.</text>
</comment>
<organism evidence="13 14">
    <name type="scientific">Malassezia equina</name>
    <dbReference type="NCBI Taxonomy" id="1381935"/>
    <lineage>
        <taxon>Eukaryota</taxon>
        <taxon>Fungi</taxon>
        <taxon>Dikarya</taxon>
        <taxon>Basidiomycota</taxon>
        <taxon>Ustilaginomycotina</taxon>
        <taxon>Malasseziomycetes</taxon>
        <taxon>Malasseziales</taxon>
        <taxon>Malasseziaceae</taxon>
        <taxon>Malassezia</taxon>
    </lineage>
</organism>
<dbReference type="GO" id="GO:0005829">
    <property type="term" value="C:cytosol"/>
    <property type="evidence" value="ECO:0007669"/>
    <property type="project" value="TreeGrafter"/>
</dbReference>
<evidence type="ECO:0000313" key="13">
    <source>
        <dbReference type="EMBL" id="WFD22073.1"/>
    </source>
</evidence>
<evidence type="ECO:0000256" key="11">
    <source>
        <dbReference type="RuleBase" id="RU003684"/>
    </source>
</evidence>
<dbReference type="Pfam" id="PF00491">
    <property type="entry name" value="Arginase"/>
    <property type="match status" value="1"/>
</dbReference>
<name>A0AAF0IZ37_9BASI</name>
<dbReference type="PANTHER" id="PTHR43782:SF3">
    <property type="entry name" value="ARGINASE"/>
    <property type="match status" value="1"/>
</dbReference>
<feature type="binding site" evidence="9">
    <location>
        <position position="195"/>
    </location>
    <ligand>
        <name>Mn(2+)</name>
        <dbReference type="ChEBI" id="CHEBI:29035"/>
        <label>1</label>
    </ligand>
</feature>
<dbReference type="InterPro" id="IPR014033">
    <property type="entry name" value="Arginase"/>
</dbReference>
<keyword evidence="6 11" id="KW-0378">Hydrolase</keyword>
<comment type="cofactor">
    <cofactor evidence="9 12">
        <name>Mn(2+)</name>
        <dbReference type="ChEBI" id="CHEBI:29035"/>
    </cofactor>
    <text evidence="9 12">Binds 2 manganese ions per subunit.</text>
</comment>
<dbReference type="PANTHER" id="PTHR43782">
    <property type="entry name" value="ARGINASE"/>
    <property type="match status" value="1"/>
</dbReference>
<dbReference type="PROSITE" id="PS51409">
    <property type="entry name" value="ARGINASE_2"/>
    <property type="match status" value="1"/>
</dbReference>
<keyword evidence="5 9" id="KW-0479">Metal-binding</keyword>
<dbReference type="GO" id="GO:0006525">
    <property type="term" value="P:arginine metabolic process"/>
    <property type="evidence" value="ECO:0007669"/>
    <property type="project" value="UniProtKB-KW"/>
</dbReference>
<dbReference type="PROSITE" id="PS01053">
    <property type="entry name" value="ARGINASE_1"/>
    <property type="match status" value="1"/>
</dbReference>
<dbReference type="Proteomes" id="UP001214415">
    <property type="component" value="Chromosome 1"/>
</dbReference>
<feature type="binding site" evidence="9">
    <location>
        <position position="304"/>
    </location>
    <ligand>
        <name>Mn(2+)</name>
        <dbReference type="ChEBI" id="CHEBI:29035"/>
        <label>1</label>
    </ligand>
</feature>
<dbReference type="InterPro" id="IPR023696">
    <property type="entry name" value="Ureohydrolase_dom_sf"/>
</dbReference>
<dbReference type="CDD" id="cd09989">
    <property type="entry name" value="Arginase"/>
    <property type="match status" value="1"/>
</dbReference>
<reference evidence="13" key="1">
    <citation type="submission" date="2023-03" db="EMBL/GenBank/DDBJ databases">
        <title>Mating type loci evolution in Malassezia.</title>
        <authorList>
            <person name="Coelho M.A."/>
        </authorList>
    </citation>
    <scope>NUCLEOTIDE SEQUENCE</scope>
    <source>
        <strain evidence="13">CBS 12830</strain>
    </source>
</reference>
<dbReference type="GO" id="GO:0005634">
    <property type="term" value="C:nucleus"/>
    <property type="evidence" value="ECO:0007669"/>
    <property type="project" value="TreeGrafter"/>
</dbReference>
<comment type="catalytic activity">
    <reaction evidence="8 12">
        <text>L-arginine + H2O = urea + L-ornithine</text>
        <dbReference type="Rhea" id="RHEA:20569"/>
        <dbReference type="ChEBI" id="CHEBI:15377"/>
        <dbReference type="ChEBI" id="CHEBI:16199"/>
        <dbReference type="ChEBI" id="CHEBI:32682"/>
        <dbReference type="ChEBI" id="CHEBI:46911"/>
        <dbReference type="EC" id="3.5.3.1"/>
    </reaction>
</comment>
<accession>A0AAF0IZ37</accession>
<evidence type="ECO:0000256" key="2">
    <source>
        <dbReference type="ARBA" id="ARBA00012168"/>
    </source>
</evidence>
<keyword evidence="4 12" id="KW-0056">Arginine metabolism</keyword>
<evidence type="ECO:0000256" key="4">
    <source>
        <dbReference type="ARBA" id="ARBA00022503"/>
    </source>
</evidence>
<feature type="binding site" evidence="9">
    <location>
        <position position="170"/>
    </location>
    <ligand>
        <name>Mn(2+)</name>
        <dbReference type="ChEBI" id="CHEBI:29035"/>
        <label>1</label>
    </ligand>
</feature>
<gene>
    <name evidence="13" type="primary">CAR1</name>
    <name evidence="13" type="ORF">MEQU1_000735</name>
</gene>
<dbReference type="AlphaFoldDB" id="A0AAF0IZ37"/>